<dbReference type="GO" id="GO:1990904">
    <property type="term" value="C:ribonucleoprotein complex"/>
    <property type="evidence" value="ECO:0007669"/>
    <property type="project" value="UniProtKB-KW"/>
</dbReference>
<dbReference type="InterPro" id="IPR002906">
    <property type="entry name" value="Ribosomal_eS31"/>
</dbReference>
<dbReference type="InterPro" id="IPR038582">
    <property type="entry name" value="Ribosomal_eS31_euk-type_sf"/>
</dbReference>
<feature type="domain" description="Small ribosomal subunit protein eS31" evidence="4">
    <location>
        <begin position="105"/>
        <end position="154"/>
    </location>
</feature>
<keyword evidence="2" id="KW-0689">Ribosomal protein</keyword>
<dbReference type="EMBL" id="HBGH01014547">
    <property type="protein sequence ID" value="CAD9235976.1"/>
    <property type="molecule type" value="Transcribed_RNA"/>
</dbReference>
<sequence length="158" mass="16986">MMVSQLLVGTLSQGTIVVPHDKGTGTVGFLRGLVADLEGVAHPQDVVLSCGGRPLTEDEAPLTLLDGVNVFSTLRLRGGGKKRKKKTYTKPKKIKHKKKKVVMPSLKFYKVGDDGKVTRLRKECPTCGSGGSGGSGVFMAKHTDRHYCGRCALTYVAE</sequence>
<dbReference type="EMBL" id="HBGH01014546">
    <property type="protein sequence ID" value="CAD9235975.1"/>
    <property type="molecule type" value="Transcribed_RNA"/>
</dbReference>
<organism evidence="6">
    <name type="scientific">Compsopogon caeruleus</name>
    <dbReference type="NCBI Taxonomy" id="31354"/>
    <lineage>
        <taxon>Eukaryota</taxon>
        <taxon>Rhodophyta</taxon>
        <taxon>Compsopogonophyceae</taxon>
        <taxon>Compsopogonales</taxon>
        <taxon>Compsopogonaceae</taxon>
        <taxon>Compsopogon</taxon>
    </lineage>
</organism>
<evidence type="ECO:0000259" key="4">
    <source>
        <dbReference type="SMART" id="SM01402"/>
    </source>
</evidence>
<gene>
    <name evidence="5" type="ORF">CCAE0312_LOCUS8067</name>
    <name evidence="6" type="ORF">CCAE0312_LOCUS8068</name>
</gene>
<dbReference type="Gene3D" id="6.20.50.150">
    <property type="match status" value="1"/>
</dbReference>
<evidence type="ECO:0000256" key="1">
    <source>
        <dbReference type="ARBA" id="ARBA00022833"/>
    </source>
</evidence>
<reference evidence="6" key="1">
    <citation type="submission" date="2021-01" db="EMBL/GenBank/DDBJ databases">
        <authorList>
            <person name="Corre E."/>
            <person name="Pelletier E."/>
            <person name="Niang G."/>
            <person name="Scheremetjew M."/>
            <person name="Finn R."/>
            <person name="Kale V."/>
            <person name="Holt S."/>
            <person name="Cochrane G."/>
            <person name="Meng A."/>
            <person name="Brown T."/>
            <person name="Cohen L."/>
        </authorList>
    </citation>
    <scope>NUCLEOTIDE SEQUENCE</scope>
    <source>
        <strain evidence="6">SAG 36.94</strain>
    </source>
</reference>
<accession>A0A6T6D2F8</accession>
<evidence type="ECO:0000313" key="6">
    <source>
        <dbReference type="EMBL" id="CAD9235976.1"/>
    </source>
</evidence>
<dbReference type="InterPro" id="IPR011332">
    <property type="entry name" value="Ribosomal_zn-bd"/>
</dbReference>
<dbReference type="AlphaFoldDB" id="A0A6T6D2F8"/>
<dbReference type="GO" id="GO:0005840">
    <property type="term" value="C:ribosome"/>
    <property type="evidence" value="ECO:0007669"/>
    <property type="project" value="UniProtKB-KW"/>
</dbReference>
<dbReference type="SMART" id="SM01402">
    <property type="entry name" value="Ribosomal_S27"/>
    <property type="match status" value="1"/>
</dbReference>
<evidence type="ECO:0000256" key="3">
    <source>
        <dbReference type="ARBA" id="ARBA00023274"/>
    </source>
</evidence>
<keyword evidence="3" id="KW-0687">Ribonucleoprotein</keyword>
<keyword evidence="1" id="KW-0862">Zinc</keyword>
<dbReference type="GO" id="GO:0006412">
    <property type="term" value="P:translation"/>
    <property type="evidence" value="ECO:0007669"/>
    <property type="project" value="InterPro"/>
</dbReference>
<dbReference type="GO" id="GO:0003735">
    <property type="term" value="F:structural constituent of ribosome"/>
    <property type="evidence" value="ECO:0007669"/>
    <property type="project" value="InterPro"/>
</dbReference>
<evidence type="ECO:0000256" key="2">
    <source>
        <dbReference type="ARBA" id="ARBA00022980"/>
    </source>
</evidence>
<dbReference type="SUPFAM" id="SSF57829">
    <property type="entry name" value="Zn-binding ribosomal proteins"/>
    <property type="match status" value="1"/>
</dbReference>
<protein>
    <recommendedName>
        <fullName evidence="4">Small ribosomal subunit protein eS31 domain-containing protein</fullName>
    </recommendedName>
</protein>
<evidence type="ECO:0000313" key="5">
    <source>
        <dbReference type="EMBL" id="CAD9235975.1"/>
    </source>
</evidence>
<name>A0A6T6D2F8_9RHOD</name>
<dbReference type="Pfam" id="PF01599">
    <property type="entry name" value="Ribosomal_S27"/>
    <property type="match status" value="1"/>
</dbReference>
<proteinExistence type="predicted"/>